<dbReference type="RefSeq" id="WP_168834723.1">
    <property type="nucleotide sequence ID" value="NZ_JABAIK010000001.1"/>
</dbReference>
<protein>
    <submittedName>
        <fullName evidence="4">Flagellar protein FlgN</fullName>
    </submittedName>
</protein>
<sequence length="141" mass="15707">MAALTDLIDFQRDSARQLLAVLERETLAITSRVARDIEMIAKEKVTLIEALKTTDQRIAAHPHLASAQQEVDFNQKVSEIRLLIEQCQTINQANGDALHRAQLSFRKLNNLFQQTHGKVGMTYNAAGKTHTISTLGTNIKA</sequence>
<keyword evidence="4" id="KW-0969">Cilium</keyword>
<dbReference type="SUPFAM" id="SSF140566">
    <property type="entry name" value="FlgN-like"/>
    <property type="match status" value="1"/>
</dbReference>
<keyword evidence="5" id="KW-1185">Reference proteome</keyword>
<comment type="similarity">
    <text evidence="2">Belongs to the FlgN family.</text>
</comment>
<comment type="caution">
    <text evidence="4">The sequence shown here is derived from an EMBL/GenBank/DDBJ whole genome shotgun (WGS) entry which is preliminary data.</text>
</comment>
<evidence type="ECO:0000256" key="3">
    <source>
        <dbReference type="ARBA" id="ARBA00022795"/>
    </source>
</evidence>
<dbReference type="Pfam" id="PF05130">
    <property type="entry name" value="FlgN"/>
    <property type="match status" value="1"/>
</dbReference>
<dbReference type="InterPro" id="IPR036679">
    <property type="entry name" value="FlgN-like_sf"/>
</dbReference>
<dbReference type="AlphaFoldDB" id="A0A7X8YFG5"/>
<organism evidence="4 5">
    <name type="scientific">Vibrio agarilyticus</name>
    <dbReference type="NCBI Taxonomy" id="2726741"/>
    <lineage>
        <taxon>Bacteria</taxon>
        <taxon>Pseudomonadati</taxon>
        <taxon>Pseudomonadota</taxon>
        <taxon>Gammaproteobacteria</taxon>
        <taxon>Vibrionales</taxon>
        <taxon>Vibrionaceae</taxon>
        <taxon>Vibrio</taxon>
    </lineage>
</organism>
<dbReference type="EMBL" id="JABAIK010000001">
    <property type="protein sequence ID" value="NLS11634.1"/>
    <property type="molecule type" value="Genomic_DNA"/>
</dbReference>
<reference evidence="4 5" key="1">
    <citation type="submission" date="2020-04" db="EMBL/GenBank/DDBJ databases">
        <title>Vibrio sp. SM6, a novel species isolated from seawater.</title>
        <authorList>
            <person name="Wang X."/>
        </authorList>
    </citation>
    <scope>NUCLEOTIDE SEQUENCE [LARGE SCALE GENOMIC DNA]</scope>
    <source>
        <strain evidence="4 5">SM6</strain>
    </source>
</reference>
<gene>
    <name evidence="4" type="ORF">HGP28_01850</name>
</gene>
<evidence type="ECO:0000313" key="5">
    <source>
        <dbReference type="Proteomes" id="UP000535589"/>
    </source>
</evidence>
<dbReference type="Proteomes" id="UP000535589">
    <property type="component" value="Unassembled WGS sequence"/>
</dbReference>
<dbReference type="GO" id="GO:0044780">
    <property type="term" value="P:bacterial-type flagellum assembly"/>
    <property type="evidence" value="ECO:0007669"/>
    <property type="project" value="InterPro"/>
</dbReference>
<name>A0A7X8YFG5_9VIBR</name>
<keyword evidence="4" id="KW-0282">Flagellum</keyword>
<dbReference type="InterPro" id="IPR007809">
    <property type="entry name" value="FlgN-like"/>
</dbReference>
<evidence type="ECO:0000256" key="2">
    <source>
        <dbReference type="ARBA" id="ARBA00007703"/>
    </source>
</evidence>
<accession>A0A7X8YFG5</accession>
<keyword evidence="4" id="KW-0966">Cell projection</keyword>
<evidence type="ECO:0000256" key="1">
    <source>
        <dbReference type="ARBA" id="ARBA00002397"/>
    </source>
</evidence>
<proteinExistence type="inferred from homology"/>
<comment type="function">
    <text evidence="1">Required for the efficient initiation of filament assembly.</text>
</comment>
<evidence type="ECO:0000313" key="4">
    <source>
        <dbReference type="EMBL" id="NLS11634.1"/>
    </source>
</evidence>
<dbReference type="Gene3D" id="1.20.58.300">
    <property type="entry name" value="FlgN-like"/>
    <property type="match status" value="1"/>
</dbReference>
<keyword evidence="3" id="KW-1005">Bacterial flagellum biogenesis</keyword>